<dbReference type="AlphaFoldDB" id="A0A142EMA4"/>
<evidence type="ECO:0000313" key="12">
    <source>
        <dbReference type="EMBL" id="AMQ56259.1"/>
    </source>
</evidence>
<dbReference type="PANTHER" id="PTHR10815:SF5">
    <property type="entry name" value="METHYLATED-DNA--PROTEIN-CYSTEINE METHYLTRANSFERASE"/>
    <property type="match status" value="1"/>
</dbReference>
<dbReference type="SUPFAM" id="SSF53155">
    <property type="entry name" value="Methylated DNA-protein cysteine methyltransferase domain"/>
    <property type="match status" value="1"/>
</dbReference>
<protein>
    <recommendedName>
        <fullName evidence="9">Methylated-DNA--protein-cysteine methyltransferase</fullName>
        <ecNumber evidence="9">2.1.1.63</ecNumber>
    </recommendedName>
    <alternativeName>
        <fullName evidence="9">6-O-methylguanine-DNA methyltransferase</fullName>
        <shortName evidence="9">MGMT</shortName>
    </alternativeName>
    <alternativeName>
        <fullName evidence="9">O-6-methylguanine-DNA-alkyltransferase</fullName>
    </alternativeName>
</protein>
<dbReference type="FunFam" id="1.10.10.10:FF:000214">
    <property type="entry name" value="Methylated-DNA--protein-cysteine methyltransferase"/>
    <property type="match status" value="1"/>
</dbReference>
<dbReference type="KEGG" id="alm:AO498_07510"/>
<dbReference type="GO" id="GO:0005737">
    <property type="term" value="C:cytoplasm"/>
    <property type="evidence" value="ECO:0007669"/>
    <property type="project" value="UniProtKB-SubCell"/>
</dbReference>
<dbReference type="PANTHER" id="PTHR10815">
    <property type="entry name" value="METHYLATED-DNA--PROTEIN-CYSTEINE METHYLTRANSFERASE"/>
    <property type="match status" value="1"/>
</dbReference>
<comment type="catalytic activity">
    <reaction evidence="1 9">
        <text>a 4-O-methyl-thymidine in DNA + L-cysteinyl-[protein] = a thymidine in DNA + S-methyl-L-cysteinyl-[protein]</text>
        <dbReference type="Rhea" id="RHEA:53428"/>
        <dbReference type="Rhea" id="RHEA-COMP:10131"/>
        <dbReference type="Rhea" id="RHEA-COMP:10132"/>
        <dbReference type="Rhea" id="RHEA-COMP:13555"/>
        <dbReference type="Rhea" id="RHEA-COMP:13556"/>
        <dbReference type="ChEBI" id="CHEBI:29950"/>
        <dbReference type="ChEBI" id="CHEBI:82612"/>
        <dbReference type="ChEBI" id="CHEBI:137386"/>
        <dbReference type="ChEBI" id="CHEBI:137387"/>
        <dbReference type="EC" id="2.1.1.63"/>
    </reaction>
</comment>
<keyword evidence="5 9" id="KW-0808">Transferase</keyword>
<sequence length="179" mass="19895">MKEISISTYSSPVGKLVIGIFEEKLVFCDWAFRKMRGQIDQRIQTGLGAKFVESRHPLMNELEQQLEAYFSGNLREFQIPMQPVGTQFQMEVWNQLCKIPYGQTQSYLQLSQELGNPDAIRAVAAANGANAISILIPCHRIIGSDGSLVGYAGGLEAKKKLLRLEGASANKNQQQTSLF</sequence>
<evidence type="ECO:0000256" key="9">
    <source>
        <dbReference type="HAMAP-Rule" id="MF_00772"/>
    </source>
</evidence>
<evidence type="ECO:0000256" key="7">
    <source>
        <dbReference type="ARBA" id="ARBA00023204"/>
    </source>
</evidence>
<keyword evidence="3 9" id="KW-0963">Cytoplasm</keyword>
<organism evidence="12 13">
    <name type="scientific">Algoriphagus sanaruensis</name>
    <dbReference type="NCBI Taxonomy" id="1727163"/>
    <lineage>
        <taxon>Bacteria</taxon>
        <taxon>Pseudomonadati</taxon>
        <taxon>Bacteroidota</taxon>
        <taxon>Cytophagia</taxon>
        <taxon>Cytophagales</taxon>
        <taxon>Cyclobacteriaceae</taxon>
        <taxon>Algoriphagus</taxon>
    </lineage>
</organism>
<dbReference type="InterPro" id="IPR014048">
    <property type="entry name" value="MethylDNA_cys_MeTrfase_DNA-bd"/>
</dbReference>
<dbReference type="NCBIfam" id="TIGR00589">
    <property type="entry name" value="ogt"/>
    <property type="match status" value="1"/>
</dbReference>
<evidence type="ECO:0000256" key="4">
    <source>
        <dbReference type="ARBA" id="ARBA00022603"/>
    </source>
</evidence>
<comment type="similarity">
    <text evidence="2 9">Belongs to the MGMT family.</text>
</comment>
<dbReference type="Gene3D" id="1.10.10.10">
    <property type="entry name" value="Winged helix-like DNA-binding domain superfamily/Winged helix DNA-binding domain"/>
    <property type="match status" value="1"/>
</dbReference>
<dbReference type="RefSeq" id="WP_067545462.1">
    <property type="nucleotide sequence ID" value="NZ_CP012836.1"/>
</dbReference>
<reference evidence="12 13" key="2">
    <citation type="journal article" date="2016" name="Genome Announc.">
        <title>Complete Genome Sequence of Algoriphagus sp. Strain M8-2, Isolated from a Brackish Lake.</title>
        <authorList>
            <person name="Muraguchi Y."/>
            <person name="Kushimoto K."/>
            <person name="Ohtsubo Y."/>
            <person name="Suzuki T."/>
            <person name="Dohra H."/>
            <person name="Kimbara K."/>
            <person name="Shintani M."/>
        </authorList>
    </citation>
    <scope>NUCLEOTIDE SEQUENCE [LARGE SCALE GENOMIC DNA]</scope>
    <source>
        <strain evidence="12 13">M8-2</strain>
    </source>
</reference>
<dbReference type="GO" id="GO:0006307">
    <property type="term" value="P:DNA alkylation repair"/>
    <property type="evidence" value="ECO:0007669"/>
    <property type="project" value="UniProtKB-UniRule"/>
</dbReference>
<dbReference type="InterPro" id="IPR023546">
    <property type="entry name" value="MGMT"/>
</dbReference>
<dbReference type="HAMAP" id="MF_00772">
    <property type="entry name" value="OGT"/>
    <property type="match status" value="1"/>
</dbReference>
<feature type="domain" description="Methylguanine DNA methyltransferase ribonuclease-like" evidence="11">
    <location>
        <begin position="7"/>
        <end position="82"/>
    </location>
</feature>
<dbReference type="EMBL" id="CP012836">
    <property type="protein sequence ID" value="AMQ56259.1"/>
    <property type="molecule type" value="Genomic_DNA"/>
</dbReference>
<keyword evidence="6 9" id="KW-0227">DNA damage</keyword>
<dbReference type="GO" id="GO:0032259">
    <property type="term" value="P:methylation"/>
    <property type="evidence" value="ECO:0007669"/>
    <property type="project" value="UniProtKB-KW"/>
</dbReference>
<keyword evidence="13" id="KW-1185">Reference proteome</keyword>
<dbReference type="Gene3D" id="3.30.160.70">
    <property type="entry name" value="Methylated DNA-protein cysteine methyltransferase domain"/>
    <property type="match status" value="1"/>
</dbReference>
<feature type="domain" description="Methylated-DNA-[protein]-cysteine S-methyltransferase DNA binding" evidence="10">
    <location>
        <begin position="87"/>
        <end position="167"/>
    </location>
</feature>
<evidence type="ECO:0000259" key="10">
    <source>
        <dbReference type="Pfam" id="PF01035"/>
    </source>
</evidence>
<evidence type="ECO:0000256" key="2">
    <source>
        <dbReference type="ARBA" id="ARBA00008711"/>
    </source>
</evidence>
<dbReference type="Pfam" id="PF02870">
    <property type="entry name" value="Methyltransf_1N"/>
    <property type="match status" value="1"/>
</dbReference>
<evidence type="ECO:0000259" key="11">
    <source>
        <dbReference type="Pfam" id="PF02870"/>
    </source>
</evidence>
<dbReference type="OrthoDB" id="9802228at2"/>
<accession>A0A142EMA4</accession>
<comment type="catalytic activity">
    <reaction evidence="8 9">
        <text>a 6-O-methyl-2'-deoxyguanosine in DNA + L-cysteinyl-[protein] = S-methyl-L-cysteinyl-[protein] + a 2'-deoxyguanosine in DNA</text>
        <dbReference type="Rhea" id="RHEA:24000"/>
        <dbReference type="Rhea" id="RHEA-COMP:10131"/>
        <dbReference type="Rhea" id="RHEA-COMP:10132"/>
        <dbReference type="Rhea" id="RHEA-COMP:11367"/>
        <dbReference type="Rhea" id="RHEA-COMP:11368"/>
        <dbReference type="ChEBI" id="CHEBI:29950"/>
        <dbReference type="ChEBI" id="CHEBI:82612"/>
        <dbReference type="ChEBI" id="CHEBI:85445"/>
        <dbReference type="ChEBI" id="CHEBI:85448"/>
        <dbReference type="EC" id="2.1.1.63"/>
    </reaction>
</comment>
<name>A0A142EMA4_9BACT</name>
<dbReference type="InterPro" id="IPR036217">
    <property type="entry name" value="MethylDNA_cys_MeTrfase_DNAb"/>
</dbReference>
<dbReference type="Pfam" id="PF01035">
    <property type="entry name" value="DNA_binding_1"/>
    <property type="match status" value="1"/>
</dbReference>
<keyword evidence="4 9" id="KW-0489">Methyltransferase</keyword>
<keyword evidence="7 9" id="KW-0234">DNA repair</keyword>
<dbReference type="EC" id="2.1.1.63" evidence="9"/>
<feature type="active site" description="Nucleophile; methyl group acceptor" evidence="9">
    <location>
        <position position="138"/>
    </location>
</feature>
<dbReference type="GO" id="GO:0003908">
    <property type="term" value="F:methylated-DNA-[protein]-cysteine S-methyltransferase activity"/>
    <property type="evidence" value="ECO:0007669"/>
    <property type="project" value="UniProtKB-UniRule"/>
</dbReference>
<proteinExistence type="inferred from homology"/>
<dbReference type="InterPro" id="IPR036631">
    <property type="entry name" value="MGMT_N_sf"/>
</dbReference>
<gene>
    <name evidence="12" type="ORF">AO498_07510</name>
</gene>
<evidence type="ECO:0000256" key="8">
    <source>
        <dbReference type="ARBA" id="ARBA00049348"/>
    </source>
</evidence>
<evidence type="ECO:0000313" key="13">
    <source>
        <dbReference type="Proteomes" id="UP000073816"/>
    </source>
</evidence>
<dbReference type="CDD" id="cd06445">
    <property type="entry name" value="ATase"/>
    <property type="match status" value="1"/>
</dbReference>
<dbReference type="PATRIC" id="fig|1727163.4.peg.1560"/>
<comment type="subcellular location">
    <subcellularLocation>
        <location evidence="9">Cytoplasm</location>
    </subcellularLocation>
</comment>
<evidence type="ECO:0000256" key="6">
    <source>
        <dbReference type="ARBA" id="ARBA00022763"/>
    </source>
</evidence>
<dbReference type="SUPFAM" id="SSF46767">
    <property type="entry name" value="Methylated DNA-protein cysteine methyltransferase, C-terminal domain"/>
    <property type="match status" value="1"/>
</dbReference>
<evidence type="ECO:0000256" key="3">
    <source>
        <dbReference type="ARBA" id="ARBA00022490"/>
    </source>
</evidence>
<dbReference type="InterPro" id="IPR036388">
    <property type="entry name" value="WH-like_DNA-bd_sf"/>
</dbReference>
<dbReference type="PROSITE" id="PS00374">
    <property type="entry name" value="MGMT"/>
    <property type="match status" value="1"/>
</dbReference>
<comment type="function">
    <text evidence="9">Involved in the cellular defense against the biological effects of O6-methylguanine (O6-MeG) and O4-methylthymine (O4-MeT) in DNA. Repairs the methylated nucleobase in DNA by stoichiometrically transferring the methyl group to a cysteine residue in the enzyme. This is a suicide reaction: the enzyme is irreversibly inactivated.</text>
</comment>
<evidence type="ECO:0000256" key="5">
    <source>
        <dbReference type="ARBA" id="ARBA00022679"/>
    </source>
</evidence>
<reference evidence="13" key="1">
    <citation type="submission" date="2015-09" db="EMBL/GenBank/DDBJ databases">
        <title>Complete sequence of Algoriphagus sp. M8-2.</title>
        <authorList>
            <person name="Shintani M."/>
        </authorList>
    </citation>
    <scope>NUCLEOTIDE SEQUENCE [LARGE SCALE GENOMIC DNA]</scope>
    <source>
        <strain evidence="13">M8-2</strain>
    </source>
</reference>
<dbReference type="STRING" id="1727163.AO498_07510"/>
<comment type="miscellaneous">
    <text evidence="9">This enzyme catalyzes only one turnover and therefore is not strictly catalytic. According to one definition, an enzyme is a biocatalyst that acts repeatedly and over many reaction cycles.</text>
</comment>
<dbReference type="InterPro" id="IPR001497">
    <property type="entry name" value="MethylDNA_cys_MeTrfase_AS"/>
</dbReference>
<dbReference type="Proteomes" id="UP000073816">
    <property type="component" value="Chromosome"/>
</dbReference>
<evidence type="ECO:0000256" key="1">
    <source>
        <dbReference type="ARBA" id="ARBA00001286"/>
    </source>
</evidence>
<dbReference type="InterPro" id="IPR008332">
    <property type="entry name" value="MethylG_MeTrfase_N"/>
</dbReference>